<keyword evidence="7" id="KW-1185">Reference proteome</keyword>
<reference evidence="6 7" key="1">
    <citation type="journal article" date="2021" name="BMC Genomics">
        <title>Telomere-to-telomere genome assembly of asparaginase-producing Trichoderma simmonsii.</title>
        <authorList>
            <person name="Chung D."/>
            <person name="Kwon Y.M."/>
            <person name="Yang Y."/>
        </authorList>
    </citation>
    <scope>NUCLEOTIDE SEQUENCE [LARGE SCALE GENOMIC DNA]</scope>
    <source>
        <strain evidence="6 7">GH-Sj1</strain>
    </source>
</reference>
<dbReference type="GO" id="GO:0046983">
    <property type="term" value="F:protein dimerization activity"/>
    <property type="evidence" value="ECO:0007669"/>
    <property type="project" value="InterPro"/>
</dbReference>
<evidence type="ECO:0000313" key="6">
    <source>
        <dbReference type="EMBL" id="QYS97980.1"/>
    </source>
</evidence>
<dbReference type="InterPro" id="IPR036390">
    <property type="entry name" value="WH_DNA-bd_sf"/>
</dbReference>
<dbReference type="PANTHER" id="PTHR43712">
    <property type="entry name" value="PUTATIVE (AFU_ORTHOLOGUE AFUA_4G14580)-RELATED"/>
    <property type="match status" value="1"/>
</dbReference>
<feature type="domain" description="O-methyltransferase dimerisation" evidence="5">
    <location>
        <begin position="71"/>
        <end position="149"/>
    </location>
</feature>
<name>A0A8G0PCU2_9HYPO</name>
<dbReference type="Gene3D" id="3.40.50.150">
    <property type="entry name" value="Vaccinia Virus protein VP39"/>
    <property type="match status" value="1"/>
</dbReference>
<dbReference type="InterPro" id="IPR001077">
    <property type="entry name" value="COMT_C"/>
</dbReference>
<gene>
    <name evidence="6" type="ORF">H0G86_005181</name>
</gene>
<dbReference type="Gene3D" id="1.10.10.10">
    <property type="entry name" value="Winged helix-like DNA-binding domain superfamily/Winged helix DNA-binding domain"/>
    <property type="match status" value="1"/>
</dbReference>
<dbReference type="GO" id="GO:0008171">
    <property type="term" value="F:O-methyltransferase activity"/>
    <property type="evidence" value="ECO:0007669"/>
    <property type="project" value="InterPro"/>
</dbReference>
<dbReference type="EMBL" id="CP075866">
    <property type="protein sequence ID" value="QYS97980.1"/>
    <property type="molecule type" value="Genomic_DNA"/>
</dbReference>
<dbReference type="InterPro" id="IPR036388">
    <property type="entry name" value="WH-like_DNA-bd_sf"/>
</dbReference>
<evidence type="ECO:0000256" key="2">
    <source>
        <dbReference type="ARBA" id="ARBA00022679"/>
    </source>
</evidence>
<evidence type="ECO:0000259" key="5">
    <source>
        <dbReference type="Pfam" id="PF08100"/>
    </source>
</evidence>
<evidence type="ECO:0000313" key="7">
    <source>
        <dbReference type="Proteomes" id="UP000826661"/>
    </source>
</evidence>
<dbReference type="GO" id="GO:0032259">
    <property type="term" value="P:methylation"/>
    <property type="evidence" value="ECO:0007669"/>
    <property type="project" value="UniProtKB-KW"/>
</dbReference>
<feature type="domain" description="O-methyltransferase C-terminal" evidence="4">
    <location>
        <begin position="236"/>
        <end position="391"/>
    </location>
</feature>
<dbReference type="PANTHER" id="PTHR43712:SF2">
    <property type="entry name" value="O-METHYLTRANSFERASE CICE"/>
    <property type="match status" value="1"/>
</dbReference>
<dbReference type="AlphaFoldDB" id="A0A8G0PCU2"/>
<evidence type="ECO:0000256" key="1">
    <source>
        <dbReference type="ARBA" id="ARBA00022603"/>
    </source>
</evidence>
<organism evidence="6 7">
    <name type="scientific">Trichoderma simmonsii</name>
    <dbReference type="NCBI Taxonomy" id="1491479"/>
    <lineage>
        <taxon>Eukaryota</taxon>
        <taxon>Fungi</taxon>
        <taxon>Dikarya</taxon>
        <taxon>Ascomycota</taxon>
        <taxon>Pezizomycotina</taxon>
        <taxon>Sordariomycetes</taxon>
        <taxon>Hypocreomycetidae</taxon>
        <taxon>Hypocreales</taxon>
        <taxon>Hypocreaceae</taxon>
        <taxon>Trichoderma</taxon>
    </lineage>
</organism>
<dbReference type="InterPro" id="IPR029063">
    <property type="entry name" value="SAM-dependent_MTases_sf"/>
</dbReference>
<dbReference type="PROSITE" id="PS51683">
    <property type="entry name" value="SAM_OMT_II"/>
    <property type="match status" value="1"/>
</dbReference>
<evidence type="ECO:0000259" key="4">
    <source>
        <dbReference type="Pfam" id="PF00891"/>
    </source>
</evidence>
<keyword evidence="1" id="KW-0489">Methyltransferase</keyword>
<keyword evidence="2" id="KW-0808">Transferase</keyword>
<dbReference type="Pfam" id="PF00891">
    <property type="entry name" value="Methyltransf_2"/>
    <property type="match status" value="1"/>
</dbReference>
<dbReference type="SUPFAM" id="SSF46785">
    <property type="entry name" value="Winged helix' DNA-binding domain"/>
    <property type="match status" value="1"/>
</dbReference>
<keyword evidence="3" id="KW-0949">S-adenosyl-L-methionine</keyword>
<dbReference type="Proteomes" id="UP000826661">
    <property type="component" value="Chromosome III"/>
</dbReference>
<accession>A0A8G0PCU2</accession>
<dbReference type="Pfam" id="PF08100">
    <property type="entry name" value="Dimerisation"/>
    <property type="match status" value="1"/>
</dbReference>
<dbReference type="SUPFAM" id="SSF53335">
    <property type="entry name" value="S-adenosyl-L-methionine-dependent methyltransferases"/>
    <property type="match status" value="1"/>
</dbReference>
<dbReference type="InterPro" id="IPR016461">
    <property type="entry name" value="COMT-like"/>
</dbReference>
<evidence type="ECO:0000256" key="3">
    <source>
        <dbReference type="ARBA" id="ARBA00022691"/>
    </source>
</evidence>
<proteinExistence type="predicted"/>
<sequence>MDYLLQELNTHLRSVQGHLQGKLHDELQKRLHNHEEGVLPDKELGQLATESIDLLHSIEQMLEPGHLVLADHFLGYVHAKCLCAVVDLRIADILRDQGPRTVEELASASEAQADRLGQVMRVLSNNGIFTYNQSTDKYENNHTATLLLHDHWTQWHNWVDLYGNQFYDMARGIPKSLQKGVARCPAQINYDTDDGMFSFFLKQNWTAQLHRTLGGGATAQAPGILADYPWSEVADETIIDIGGGGGALIALLLRAHSTMRGGIFDLPHVIDHVTPFFHSPDGQFADLADRVPRENLIAGDFFKAIPPVAVYTIKWTLHDWKESEAVTILRLIRQSIIPGPKSRLVVLESLLADGRSARLSRYADMNMMMTANGLERTEGDWRNLAEQSGWRIVRIIPLRNAWPCAIEMRPDVPRATGWSI</sequence>
<dbReference type="InterPro" id="IPR012967">
    <property type="entry name" value="COMT_dimerisation"/>
</dbReference>
<protein>
    <submittedName>
        <fullName evidence="6">Methyltransf_2 domain-containing protein</fullName>
    </submittedName>
</protein>